<dbReference type="NCBIfam" id="TIGR00254">
    <property type="entry name" value="GGDEF"/>
    <property type="match status" value="1"/>
</dbReference>
<dbReference type="Pfam" id="PF14827">
    <property type="entry name" value="dCache_3"/>
    <property type="match status" value="1"/>
</dbReference>
<feature type="domain" description="EAL" evidence="2">
    <location>
        <begin position="527"/>
        <end position="780"/>
    </location>
</feature>
<dbReference type="Pfam" id="PF00990">
    <property type="entry name" value="GGDEF"/>
    <property type="match status" value="1"/>
</dbReference>
<keyword evidence="1" id="KW-0472">Membrane</keyword>
<dbReference type="PROSITE" id="PS50883">
    <property type="entry name" value="EAL"/>
    <property type="match status" value="1"/>
</dbReference>
<feature type="transmembrane region" description="Helical" evidence="1">
    <location>
        <begin position="276"/>
        <end position="297"/>
    </location>
</feature>
<dbReference type="Gene3D" id="6.10.340.10">
    <property type="match status" value="1"/>
</dbReference>
<dbReference type="PANTHER" id="PTHR44757:SF2">
    <property type="entry name" value="BIOFILM ARCHITECTURE MAINTENANCE PROTEIN MBAA"/>
    <property type="match status" value="1"/>
</dbReference>
<dbReference type="SUPFAM" id="SSF55073">
    <property type="entry name" value="Nucleotide cyclase"/>
    <property type="match status" value="1"/>
</dbReference>
<dbReference type="Gene3D" id="3.20.20.450">
    <property type="entry name" value="EAL domain"/>
    <property type="match status" value="1"/>
</dbReference>
<organism evidence="5 6">
    <name type="scientific">Noviherbaspirillum album</name>
    <dbReference type="NCBI Taxonomy" id="3080276"/>
    <lineage>
        <taxon>Bacteria</taxon>
        <taxon>Pseudomonadati</taxon>
        <taxon>Pseudomonadota</taxon>
        <taxon>Betaproteobacteria</taxon>
        <taxon>Burkholderiales</taxon>
        <taxon>Oxalobacteraceae</taxon>
        <taxon>Noviherbaspirillum</taxon>
    </lineage>
</organism>
<dbReference type="CDD" id="cd01948">
    <property type="entry name" value="EAL"/>
    <property type="match status" value="1"/>
</dbReference>
<reference evidence="5 6" key="1">
    <citation type="submission" date="2023-10" db="EMBL/GenBank/DDBJ databases">
        <title>Noviherbaspirillum sp. CPCC 100848 genome assembly.</title>
        <authorList>
            <person name="Li X.Y."/>
            <person name="Fang X.M."/>
        </authorList>
    </citation>
    <scope>NUCLEOTIDE SEQUENCE [LARGE SCALE GENOMIC DNA]</scope>
    <source>
        <strain evidence="5 6">CPCC 100848</strain>
    </source>
</reference>
<keyword evidence="1" id="KW-1133">Transmembrane helix</keyword>
<dbReference type="InterPro" id="IPR029150">
    <property type="entry name" value="dCache_3"/>
</dbReference>
<dbReference type="CDD" id="cd01949">
    <property type="entry name" value="GGDEF"/>
    <property type="match status" value="1"/>
</dbReference>
<accession>A0ABU6JDR2</accession>
<dbReference type="SMART" id="SM00267">
    <property type="entry name" value="GGDEF"/>
    <property type="match status" value="1"/>
</dbReference>
<proteinExistence type="predicted"/>
<dbReference type="InterPro" id="IPR043128">
    <property type="entry name" value="Rev_trsase/Diguanyl_cyclase"/>
</dbReference>
<dbReference type="PANTHER" id="PTHR44757">
    <property type="entry name" value="DIGUANYLATE CYCLASE DGCP"/>
    <property type="match status" value="1"/>
</dbReference>
<dbReference type="InterPro" id="IPR001633">
    <property type="entry name" value="EAL_dom"/>
</dbReference>
<dbReference type="Proteomes" id="UP001352263">
    <property type="component" value="Unassembled WGS sequence"/>
</dbReference>
<evidence type="ECO:0000256" key="1">
    <source>
        <dbReference type="SAM" id="Phobius"/>
    </source>
</evidence>
<evidence type="ECO:0000313" key="5">
    <source>
        <dbReference type="EMBL" id="MEC4721794.1"/>
    </source>
</evidence>
<dbReference type="Pfam" id="PF00563">
    <property type="entry name" value="EAL"/>
    <property type="match status" value="1"/>
</dbReference>
<dbReference type="SMART" id="SM00052">
    <property type="entry name" value="EAL"/>
    <property type="match status" value="1"/>
</dbReference>
<keyword evidence="1" id="KW-0812">Transmembrane</keyword>
<evidence type="ECO:0000259" key="2">
    <source>
        <dbReference type="PROSITE" id="PS50883"/>
    </source>
</evidence>
<evidence type="ECO:0000313" key="6">
    <source>
        <dbReference type="Proteomes" id="UP001352263"/>
    </source>
</evidence>
<dbReference type="InterPro" id="IPR003660">
    <property type="entry name" value="HAMP_dom"/>
</dbReference>
<dbReference type="InterPro" id="IPR035919">
    <property type="entry name" value="EAL_sf"/>
</dbReference>
<evidence type="ECO:0000259" key="3">
    <source>
        <dbReference type="PROSITE" id="PS50885"/>
    </source>
</evidence>
<dbReference type="SUPFAM" id="SSF158472">
    <property type="entry name" value="HAMP domain-like"/>
    <property type="match status" value="1"/>
</dbReference>
<feature type="domain" description="GGDEF" evidence="4">
    <location>
        <begin position="386"/>
        <end position="519"/>
    </location>
</feature>
<name>A0ABU6JDR2_9BURK</name>
<dbReference type="Gene3D" id="3.30.70.270">
    <property type="match status" value="1"/>
</dbReference>
<dbReference type="SMART" id="SM00304">
    <property type="entry name" value="HAMP"/>
    <property type="match status" value="1"/>
</dbReference>
<evidence type="ECO:0000259" key="4">
    <source>
        <dbReference type="PROSITE" id="PS50887"/>
    </source>
</evidence>
<dbReference type="SUPFAM" id="SSF141868">
    <property type="entry name" value="EAL domain-like"/>
    <property type="match status" value="1"/>
</dbReference>
<keyword evidence="6" id="KW-1185">Reference proteome</keyword>
<protein>
    <submittedName>
        <fullName evidence="5">EAL domain-containing protein</fullName>
    </submittedName>
</protein>
<dbReference type="RefSeq" id="WP_326508481.1">
    <property type="nucleotide sequence ID" value="NZ_JAWIIV010000022.1"/>
</dbReference>
<dbReference type="InterPro" id="IPR029787">
    <property type="entry name" value="Nucleotide_cyclase"/>
</dbReference>
<dbReference type="CDD" id="cd06225">
    <property type="entry name" value="HAMP"/>
    <property type="match status" value="1"/>
</dbReference>
<dbReference type="PROSITE" id="PS50887">
    <property type="entry name" value="GGDEF"/>
    <property type="match status" value="1"/>
</dbReference>
<dbReference type="PROSITE" id="PS50885">
    <property type="entry name" value="HAMP"/>
    <property type="match status" value="1"/>
</dbReference>
<dbReference type="InterPro" id="IPR052155">
    <property type="entry name" value="Biofilm_reg_signaling"/>
</dbReference>
<gene>
    <name evidence="5" type="ORF">RY831_21730</name>
</gene>
<comment type="caution">
    <text evidence="5">The sequence shown here is derived from an EMBL/GenBank/DDBJ whole genome shotgun (WGS) entry which is preliminary data.</text>
</comment>
<dbReference type="InterPro" id="IPR000160">
    <property type="entry name" value="GGDEF_dom"/>
</dbReference>
<dbReference type="Pfam" id="PF00672">
    <property type="entry name" value="HAMP"/>
    <property type="match status" value="1"/>
</dbReference>
<dbReference type="EMBL" id="JAWIIV010000022">
    <property type="protein sequence ID" value="MEC4721794.1"/>
    <property type="molecule type" value="Genomic_DNA"/>
</dbReference>
<sequence length="796" mass="87822">MRLRSLESRIVILFLVLILAVQLAGFFAIQTGIQENARAAIRAELMIGERVFKRLVDQYAHNLTQGARLLASDYGFKQAIGSNDRETIESALANHGERIEASHTMLIGLDRTIKATTTATNAASLELSILRLIDRAESNGSATGTGVMENHPYQIVVVPVKAPVTIGWVAMAFAIEKRIAADMRDLSSLQVSILTKTTEGQWIPEASTMSDLEAASLASQLRGIPDDKSFLPQLTIGDSDFSARVLHLAQDSGQQVIVVLQRSISEAVAPYRRLQISLLVLTVIGIMVAVTGSVFVARRITGPLRKLGETARRLGKGDYHGPIEMRRDDEIGELSKAFASMRDGIANRELEIRRLAYWDTLTDLPNRAQFINLLNDAIAEARQKQASCHVLMMDLDRFKHVNDVMGHSFGDALLRRMAERLQAQLQSPTHRIARLGGDEFALLLPQAGEDEARHVAARILKSLEIPISLDDQTVDLGAGIGIAGFPEHGTDAELLLSRAEVAMYAAKTSGNEAVVYAPAIDKSSQESLSLLTELRRAAEENQFRLYVQPKVRLGTGQVIGVEALVRWVHPERGMVFPDQFIPFAEKTGFIRILTQWMLERSAALCSELAAGGIRLRISANLSTRDLLDQDLPMKFMAILDRHSLHPSSFCLEITESAIMDDPVRAQQTLERLHAIGVDLSIDDFGTGYSSLAYLKRLPVHELKIDKSFVLKMESDVDDTKIVRSTIDLGHNMGLKVVAEGIETVAAWELLEKMGCDEGQGYFISRPMPADQLRAWLHAWQPPHFLAEQASLQAGAE</sequence>
<feature type="domain" description="HAMP" evidence="3">
    <location>
        <begin position="298"/>
        <end position="350"/>
    </location>
</feature>